<evidence type="ECO:0000313" key="3">
    <source>
        <dbReference type="Proteomes" id="UP001215598"/>
    </source>
</evidence>
<evidence type="ECO:0000256" key="1">
    <source>
        <dbReference type="SAM" id="MobiDB-lite"/>
    </source>
</evidence>
<dbReference type="Proteomes" id="UP001215598">
    <property type="component" value="Unassembled WGS sequence"/>
</dbReference>
<protein>
    <submittedName>
        <fullName evidence="2">Uncharacterized protein</fullName>
    </submittedName>
</protein>
<comment type="caution">
    <text evidence="2">The sequence shown here is derived from an EMBL/GenBank/DDBJ whole genome shotgun (WGS) entry which is preliminary data.</text>
</comment>
<dbReference type="AlphaFoldDB" id="A0AAD7HUL8"/>
<keyword evidence="3" id="KW-1185">Reference proteome</keyword>
<dbReference type="EMBL" id="JARKIB010000170">
    <property type="protein sequence ID" value="KAJ7728743.1"/>
    <property type="molecule type" value="Genomic_DNA"/>
</dbReference>
<proteinExistence type="predicted"/>
<feature type="region of interest" description="Disordered" evidence="1">
    <location>
        <begin position="50"/>
        <end position="78"/>
    </location>
</feature>
<evidence type="ECO:0000313" key="2">
    <source>
        <dbReference type="EMBL" id="KAJ7728743.1"/>
    </source>
</evidence>
<organism evidence="2 3">
    <name type="scientific">Mycena metata</name>
    <dbReference type="NCBI Taxonomy" id="1033252"/>
    <lineage>
        <taxon>Eukaryota</taxon>
        <taxon>Fungi</taxon>
        <taxon>Dikarya</taxon>
        <taxon>Basidiomycota</taxon>
        <taxon>Agaricomycotina</taxon>
        <taxon>Agaricomycetes</taxon>
        <taxon>Agaricomycetidae</taxon>
        <taxon>Agaricales</taxon>
        <taxon>Marasmiineae</taxon>
        <taxon>Mycenaceae</taxon>
        <taxon>Mycena</taxon>
    </lineage>
</organism>
<gene>
    <name evidence="2" type="ORF">B0H16DRAFT_239650</name>
</gene>
<reference evidence="2" key="1">
    <citation type="submission" date="2023-03" db="EMBL/GenBank/DDBJ databases">
        <title>Massive genome expansion in bonnet fungi (Mycena s.s.) driven by repeated elements and novel gene families across ecological guilds.</title>
        <authorList>
            <consortium name="Lawrence Berkeley National Laboratory"/>
            <person name="Harder C.B."/>
            <person name="Miyauchi S."/>
            <person name="Viragh M."/>
            <person name="Kuo A."/>
            <person name="Thoen E."/>
            <person name="Andreopoulos B."/>
            <person name="Lu D."/>
            <person name="Skrede I."/>
            <person name="Drula E."/>
            <person name="Henrissat B."/>
            <person name="Morin E."/>
            <person name="Kohler A."/>
            <person name="Barry K."/>
            <person name="LaButti K."/>
            <person name="Morin E."/>
            <person name="Salamov A."/>
            <person name="Lipzen A."/>
            <person name="Mereny Z."/>
            <person name="Hegedus B."/>
            <person name="Baldrian P."/>
            <person name="Stursova M."/>
            <person name="Weitz H."/>
            <person name="Taylor A."/>
            <person name="Grigoriev I.V."/>
            <person name="Nagy L.G."/>
            <person name="Martin F."/>
            <person name="Kauserud H."/>
        </authorList>
    </citation>
    <scope>NUCLEOTIDE SEQUENCE</scope>
    <source>
        <strain evidence="2">CBHHK182m</strain>
    </source>
</reference>
<sequence length="144" mass="16135">MHNSGSGVLAGVGRALAERYHCYWVPSRPCGAEGLPLWLPRRISRASRVLPLYPTPPPPYSSTPLPRTTGRHDDPEEKRQNAIRVEISAGQRFDGFAAESSEDFAKWRIEEPGLHVVFSEMIDNAREVIFIQVSFFVFLSVLGI</sequence>
<accession>A0AAD7HUL8</accession>
<name>A0AAD7HUL8_9AGAR</name>